<protein>
    <recommendedName>
        <fullName evidence="1">RWD domain-containing protein</fullName>
    </recommendedName>
</protein>
<dbReference type="InterPro" id="IPR006575">
    <property type="entry name" value="RWD_dom"/>
</dbReference>
<dbReference type="OrthoDB" id="2191887at2759"/>
<proteinExistence type="predicted"/>
<evidence type="ECO:0000259" key="1">
    <source>
        <dbReference type="Pfam" id="PF05773"/>
    </source>
</evidence>
<dbReference type="HOGENOM" id="CLU_1644200_0_0_1"/>
<dbReference type="EMBL" id="KB909973">
    <property type="protein sequence ID" value="EOB11549.1"/>
    <property type="molecule type" value="Genomic_DNA"/>
</dbReference>
<gene>
    <name evidence="2" type="ORF">NBO_1066g0001</name>
</gene>
<keyword evidence="3" id="KW-1185">Reference proteome</keyword>
<sequence>MIFFQILICLFTFYPQMNEILFLRSIFQKGMTSEESEYETKYDFRVKKREYTVTCSKDYPFEIPKISSHLKEEQLANVYDMAKMLLGTPMIYDLILCCIKQDELDLSLSSSVVVDYELGNAPKITENEFLTWIRNNQNKEVKNETVTGKMLFFCDNHENIE</sequence>
<dbReference type="VEuPathDB" id="MicrosporidiaDB:NBO_1066g0001"/>
<feature type="domain" description="RWD" evidence="1">
    <location>
        <begin position="16"/>
        <end position="96"/>
    </location>
</feature>
<dbReference type="InterPro" id="IPR016135">
    <property type="entry name" value="UBQ-conjugating_enzyme/RWD"/>
</dbReference>
<dbReference type="OMA" id="TWIRNNQ"/>
<dbReference type="Proteomes" id="UP000016927">
    <property type="component" value="Unassembled WGS sequence"/>
</dbReference>
<dbReference type="Pfam" id="PF05773">
    <property type="entry name" value="RWD"/>
    <property type="match status" value="1"/>
</dbReference>
<dbReference type="SUPFAM" id="SSF54495">
    <property type="entry name" value="UBC-like"/>
    <property type="match status" value="1"/>
</dbReference>
<evidence type="ECO:0000313" key="3">
    <source>
        <dbReference type="Proteomes" id="UP000016927"/>
    </source>
</evidence>
<evidence type="ECO:0000313" key="2">
    <source>
        <dbReference type="EMBL" id="EOB11549.1"/>
    </source>
</evidence>
<organism evidence="2 3">
    <name type="scientific">Nosema bombycis (strain CQ1 / CVCC 102059)</name>
    <name type="common">Microsporidian parasite</name>
    <name type="synonym">Pebrine of silkworm</name>
    <dbReference type="NCBI Taxonomy" id="578461"/>
    <lineage>
        <taxon>Eukaryota</taxon>
        <taxon>Fungi</taxon>
        <taxon>Fungi incertae sedis</taxon>
        <taxon>Microsporidia</taxon>
        <taxon>Nosematidae</taxon>
        <taxon>Nosema</taxon>
    </lineage>
</organism>
<accession>R0M0J8</accession>
<dbReference type="AlphaFoldDB" id="R0M0J8"/>
<reference evidence="2 3" key="1">
    <citation type="journal article" date="2013" name="BMC Genomics">
        <title>Comparative genomics of parasitic silkworm microsporidia reveal an association between genome expansion and host adaptation.</title>
        <authorList>
            <person name="Pan G."/>
            <person name="Xu J."/>
            <person name="Li T."/>
            <person name="Xia Q."/>
            <person name="Liu S.L."/>
            <person name="Zhang G."/>
            <person name="Li S."/>
            <person name="Li C."/>
            <person name="Liu H."/>
            <person name="Yang L."/>
            <person name="Liu T."/>
            <person name="Zhang X."/>
            <person name="Wu Z."/>
            <person name="Fan W."/>
            <person name="Dang X."/>
            <person name="Xiang H."/>
            <person name="Tao M."/>
            <person name="Li Y."/>
            <person name="Hu J."/>
            <person name="Li Z."/>
            <person name="Lin L."/>
            <person name="Luo J."/>
            <person name="Geng L."/>
            <person name="Wang L."/>
            <person name="Long M."/>
            <person name="Wan Y."/>
            <person name="He N."/>
            <person name="Zhang Z."/>
            <person name="Lu C."/>
            <person name="Keeling P.J."/>
            <person name="Wang J."/>
            <person name="Xiang Z."/>
            <person name="Zhou Z."/>
        </authorList>
    </citation>
    <scope>NUCLEOTIDE SEQUENCE [LARGE SCALE GENOMIC DNA]</scope>
    <source>
        <strain evidence="3">CQ1 / CVCC 102059</strain>
    </source>
</reference>
<dbReference type="Gene3D" id="3.10.110.10">
    <property type="entry name" value="Ubiquitin Conjugating Enzyme"/>
    <property type="match status" value="1"/>
</dbReference>
<name>R0M0J8_NOSB1</name>